<dbReference type="Pfam" id="PF07944">
    <property type="entry name" value="Beta-AFase-like_GH127_cat"/>
    <property type="match status" value="1"/>
</dbReference>
<reference evidence="6" key="2">
    <citation type="submission" date="2016-10" db="EMBL/GenBank/DDBJ databases">
        <authorList>
            <person name="Varghese N."/>
            <person name="Submissions S."/>
        </authorList>
    </citation>
    <scope>NUCLEOTIDE SEQUENCE [LARGE SCALE GENOMIC DNA]</scope>
    <source>
        <strain evidence="6">CGMCC 1.12397</strain>
    </source>
</reference>
<dbReference type="EMBL" id="FNKQ01000005">
    <property type="protein sequence ID" value="SDR08158.1"/>
    <property type="molecule type" value="Genomic_DNA"/>
</dbReference>
<protein>
    <submittedName>
        <fullName evidence="4">Glycoside hydrolase family 127 protein</fullName>
    </submittedName>
</protein>
<evidence type="ECO:0000259" key="1">
    <source>
        <dbReference type="Pfam" id="PF07944"/>
    </source>
</evidence>
<dbReference type="EMBL" id="QQST01000003">
    <property type="protein sequence ID" value="RDI69846.1"/>
    <property type="molecule type" value="Genomic_DNA"/>
</dbReference>
<evidence type="ECO:0000313" key="5">
    <source>
        <dbReference type="EMBL" id="SDR08158.1"/>
    </source>
</evidence>
<dbReference type="OrthoDB" id="371693at2157"/>
<dbReference type="Pfam" id="PF20736">
    <property type="entry name" value="Glyco_hydro127M"/>
    <property type="match status" value="1"/>
</dbReference>
<dbReference type="InterPro" id="IPR049174">
    <property type="entry name" value="Beta-AFase-like"/>
</dbReference>
<dbReference type="GO" id="GO:0005975">
    <property type="term" value="P:carbohydrate metabolic process"/>
    <property type="evidence" value="ECO:0007669"/>
    <property type="project" value="InterPro"/>
</dbReference>
<reference evidence="4 7" key="3">
    <citation type="submission" date="2018-07" db="EMBL/GenBank/DDBJ databases">
        <title>Genome sequence of extremly halophilic archaeon Halopelagius longus strain BC12-B1.</title>
        <authorList>
            <person name="Zhang X."/>
        </authorList>
    </citation>
    <scope>NUCLEOTIDE SEQUENCE [LARGE SCALE GENOMIC DNA]</scope>
    <source>
        <strain evidence="4 7">BC12-B1</strain>
    </source>
</reference>
<dbReference type="InterPro" id="IPR049049">
    <property type="entry name" value="Beta-AFase-like_GH127_C"/>
</dbReference>
<reference evidence="5" key="1">
    <citation type="submission" date="2016-10" db="EMBL/GenBank/DDBJ databases">
        <authorList>
            <person name="de Groot N.N."/>
        </authorList>
    </citation>
    <scope>NUCLEOTIDE SEQUENCE [LARGE SCALE GENOMIC DNA]</scope>
    <source>
        <strain evidence="5">CGMCC 1.12397</strain>
    </source>
</reference>
<dbReference type="PANTHER" id="PTHR43465:SF2">
    <property type="entry name" value="DUF1680 DOMAIN PROTEIN (AFU_ORTHOLOGUE AFUA_1G08910)"/>
    <property type="match status" value="1"/>
</dbReference>
<name>A0A1H1G5H7_9EURY</name>
<dbReference type="SUPFAM" id="SSF48208">
    <property type="entry name" value="Six-hairpin glycosidases"/>
    <property type="match status" value="1"/>
</dbReference>
<evidence type="ECO:0000259" key="3">
    <source>
        <dbReference type="Pfam" id="PF20737"/>
    </source>
</evidence>
<dbReference type="AlphaFoldDB" id="A0A1H1G5H7"/>
<dbReference type="InterPro" id="IPR049046">
    <property type="entry name" value="Beta-AFase-like_GH127_middle"/>
</dbReference>
<dbReference type="GO" id="GO:0016787">
    <property type="term" value="F:hydrolase activity"/>
    <property type="evidence" value="ECO:0007669"/>
    <property type="project" value="UniProtKB-KW"/>
</dbReference>
<accession>A0A1H1G5H7</accession>
<evidence type="ECO:0000313" key="6">
    <source>
        <dbReference type="Proteomes" id="UP000199289"/>
    </source>
</evidence>
<dbReference type="Pfam" id="PF20737">
    <property type="entry name" value="Glyco_hydro127C"/>
    <property type="match status" value="1"/>
</dbReference>
<dbReference type="PANTHER" id="PTHR43465">
    <property type="entry name" value="DUF1680 DOMAIN PROTEIN (AFU_ORTHOLOGUE AFUA_1G08910)"/>
    <property type="match status" value="1"/>
</dbReference>
<organism evidence="5 6">
    <name type="scientific">Halopelagius longus</name>
    <dbReference type="NCBI Taxonomy" id="1236180"/>
    <lineage>
        <taxon>Archaea</taxon>
        <taxon>Methanobacteriati</taxon>
        <taxon>Methanobacteriota</taxon>
        <taxon>Stenosarchaea group</taxon>
        <taxon>Halobacteria</taxon>
        <taxon>Halobacteriales</taxon>
        <taxon>Haloferacaceae</taxon>
    </lineage>
</organism>
<feature type="domain" description="Non-reducing end beta-L-arabinofuranosidase-like GH127 C-terminal" evidence="3">
    <location>
        <begin position="529"/>
        <end position="642"/>
    </location>
</feature>
<evidence type="ECO:0000313" key="4">
    <source>
        <dbReference type="EMBL" id="RDI69846.1"/>
    </source>
</evidence>
<dbReference type="InterPro" id="IPR012878">
    <property type="entry name" value="Beta-AFase-like_GH127_cat"/>
</dbReference>
<dbReference type="InterPro" id="IPR008928">
    <property type="entry name" value="6-hairpin_glycosidase_sf"/>
</dbReference>
<dbReference type="Proteomes" id="UP000199289">
    <property type="component" value="Unassembled WGS sequence"/>
</dbReference>
<gene>
    <name evidence="4" type="ORF">DWB78_16995</name>
    <name evidence="5" type="ORF">SAMN05216278_3518</name>
</gene>
<evidence type="ECO:0000259" key="2">
    <source>
        <dbReference type="Pfam" id="PF20736"/>
    </source>
</evidence>
<dbReference type="RefSeq" id="WP_092539008.1">
    <property type="nucleotide sequence ID" value="NZ_FNKQ01000005.1"/>
</dbReference>
<keyword evidence="7" id="KW-1185">Reference proteome</keyword>
<keyword evidence="4" id="KW-0378">Hydrolase</keyword>
<feature type="domain" description="Non-reducing end beta-L-arabinofuranosidase-like GH127 catalytic" evidence="1">
    <location>
        <begin position="16"/>
        <end position="424"/>
    </location>
</feature>
<evidence type="ECO:0000313" key="7">
    <source>
        <dbReference type="Proteomes" id="UP000255421"/>
    </source>
</evidence>
<dbReference type="Proteomes" id="UP000255421">
    <property type="component" value="Unassembled WGS sequence"/>
</dbReference>
<proteinExistence type="predicted"/>
<feature type="domain" description="Non-reducing end beta-L-arabinofuranosidase-like GH127 middle" evidence="2">
    <location>
        <begin position="434"/>
        <end position="526"/>
    </location>
</feature>
<sequence>MTDRSGAAATPIDFAEVEIDDEFWSSRIETNRNVTIEYQYDQLEESGTLGNFRRVADGKSGGFRGMWFQDSDAYKWIEGASYVLAKRDDPALKEKVDEVIGLVASAQQADGYLNTYFSLVEPDNRWTNLHMMHELYCAGHLVEAAVAHYRATGERSLLDVAIDFADYIDDVFGDEVDGVPGHEEIELALIRLYRVTGTDRYLDLARYFLDRRGGDDRLEWELTHPDEIGGYEYDDGALIPDSESPEGVFFDENGAYDGRYAQAHRTLRDQKYVEGHSVRAMYLYAAAAELAIETDDSSLVEPLERLWRNMTEKRMYITGGIGPEHAHEGFTEDYDLRNDSYAETCAAVGSIFWNQRMFELTGEAKYPDLVERTLYNGFLAGVSADGAEFFYENPLESSGDHHRKGWFTCACCPPNVARLLASLGNYLYARGDDGVYVNQYIGSSVSVTVDGAEVELTQRSSLPWDGEVELGVTAPEPTELSVYLRVPEWCENVRVTVNGESVDAESDEYVELRREWDDDRVALSLEQSVERMVAHPEVEADAGRVALVRGPLVYCVEDADNDRPVYQYLLRTDADLETDRREDLLGGVVTIEGPADVPTLSEWGDDLYLPVERTDTETAMLTAVPYYAWDNRDPGAMRVWLRTDR</sequence>